<keyword evidence="5" id="KW-1185">Reference proteome</keyword>
<keyword evidence="1" id="KW-0547">Nucleotide-binding</keyword>
<proteinExistence type="predicted"/>
<dbReference type="Proteomes" id="UP001500443">
    <property type="component" value="Unassembled WGS sequence"/>
</dbReference>
<dbReference type="EMBL" id="BAAAPF010000002">
    <property type="protein sequence ID" value="GAA2107098.1"/>
    <property type="molecule type" value="Genomic_DNA"/>
</dbReference>
<dbReference type="SUPFAM" id="SSF52540">
    <property type="entry name" value="P-loop containing nucleoside triphosphate hydrolases"/>
    <property type="match status" value="2"/>
</dbReference>
<keyword evidence="2 4" id="KW-0067">ATP-binding</keyword>
<feature type="domain" description="ABC transporter" evidence="3">
    <location>
        <begin position="185"/>
        <end position="401"/>
    </location>
</feature>
<dbReference type="InterPro" id="IPR027417">
    <property type="entry name" value="P-loop_NTPase"/>
</dbReference>
<evidence type="ECO:0000313" key="4">
    <source>
        <dbReference type="EMBL" id="GAA2107098.1"/>
    </source>
</evidence>
<dbReference type="Gene3D" id="3.40.50.300">
    <property type="entry name" value="P-loop containing nucleotide triphosphate hydrolases"/>
    <property type="match status" value="2"/>
</dbReference>
<reference evidence="4 5" key="1">
    <citation type="journal article" date="2019" name="Int. J. Syst. Evol. Microbiol.">
        <title>The Global Catalogue of Microorganisms (GCM) 10K type strain sequencing project: providing services to taxonomists for standard genome sequencing and annotation.</title>
        <authorList>
            <consortium name="The Broad Institute Genomics Platform"/>
            <consortium name="The Broad Institute Genome Sequencing Center for Infectious Disease"/>
            <person name="Wu L."/>
            <person name="Ma J."/>
        </authorList>
    </citation>
    <scope>NUCLEOTIDE SEQUENCE [LARGE SCALE GENOMIC DNA]</scope>
    <source>
        <strain evidence="4 5">JCM 15481</strain>
    </source>
</reference>
<dbReference type="SMART" id="SM00382">
    <property type="entry name" value="AAA"/>
    <property type="match status" value="2"/>
</dbReference>
<name>A0ABN2X919_9ACTN</name>
<dbReference type="PROSITE" id="PS50893">
    <property type="entry name" value="ABC_TRANSPORTER_2"/>
    <property type="match status" value="1"/>
</dbReference>
<accession>A0ABN2X919</accession>
<dbReference type="InterPro" id="IPR003593">
    <property type="entry name" value="AAA+_ATPase"/>
</dbReference>
<sequence>MAGRDPFTPAGRRALRGRVTAFLPQDPASALDPRRTVSAQLRTAARISRPGDTRRQRALLLGDAAAAAALAPGLLRRHPARLSGGQAQRALLAWTYLTRPRLLILDEPTSGLDAETARRVSTTFTSLPWRPAVLLISHDRALVDRVADRVLELGGGRLRTAAPAPAPPPVHRSAPALGGGQAAVLATDRLTIRRGGRSLLREASLRLGPGELVAVQGPSGSGKTALARTLCGLATPQSGHLRVHGVQLSWDAAGRARTGGPFLAYVGQDARAALHPHETVEATLTRALAAARRHGRATAATVPDLLDRFSLPAAVRDRTPQLLSGGQRHRVALARALAAAPAVLVCDETTASLDRASTGLVLDALDRLRHDAGVPVLLITHQDAVAARADRILTLAEGRLQ</sequence>
<evidence type="ECO:0000259" key="3">
    <source>
        <dbReference type="PROSITE" id="PS50893"/>
    </source>
</evidence>
<evidence type="ECO:0000256" key="1">
    <source>
        <dbReference type="ARBA" id="ARBA00022741"/>
    </source>
</evidence>
<gene>
    <name evidence="4" type="ORF">GCM10009802_01900</name>
</gene>
<evidence type="ECO:0000256" key="2">
    <source>
        <dbReference type="ARBA" id="ARBA00022840"/>
    </source>
</evidence>
<organism evidence="4 5">
    <name type="scientific">Streptomyces synnematoformans</name>
    <dbReference type="NCBI Taxonomy" id="415721"/>
    <lineage>
        <taxon>Bacteria</taxon>
        <taxon>Bacillati</taxon>
        <taxon>Actinomycetota</taxon>
        <taxon>Actinomycetes</taxon>
        <taxon>Kitasatosporales</taxon>
        <taxon>Streptomycetaceae</taxon>
        <taxon>Streptomyces</taxon>
    </lineage>
</organism>
<dbReference type="GO" id="GO:0005524">
    <property type="term" value="F:ATP binding"/>
    <property type="evidence" value="ECO:0007669"/>
    <property type="project" value="UniProtKB-KW"/>
</dbReference>
<dbReference type="PANTHER" id="PTHR24220">
    <property type="entry name" value="IMPORT ATP-BINDING PROTEIN"/>
    <property type="match status" value="1"/>
</dbReference>
<evidence type="ECO:0000313" key="5">
    <source>
        <dbReference type="Proteomes" id="UP001500443"/>
    </source>
</evidence>
<dbReference type="InterPro" id="IPR015854">
    <property type="entry name" value="ABC_transpr_LolD-like"/>
</dbReference>
<dbReference type="Pfam" id="PF00005">
    <property type="entry name" value="ABC_tran"/>
    <property type="match status" value="2"/>
</dbReference>
<protein>
    <submittedName>
        <fullName evidence="4">ATP-binding cassette domain-containing protein</fullName>
    </submittedName>
</protein>
<comment type="caution">
    <text evidence="4">The sequence shown here is derived from an EMBL/GenBank/DDBJ whole genome shotgun (WGS) entry which is preliminary data.</text>
</comment>
<dbReference type="InterPro" id="IPR003439">
    <property type="entry name" value="ABC_transporter-like_ATP-bd"/>
</dbReference>
<dbReference type="PANTHER" id="PTHR24220:SF685">
    <property type="entry name" value="ABC TRANSPORTER RELATED"/>
    <property type="match status" value="1"/>
</dbReference>